<dbReference type="InterPro" id="IPR007238">
    <property type="entry name" value="DNA_primase_lsu_euk/arc"/>
</dbReference>
<dbReference type="EMBL" id="CANTFL010001234">
    <property type="protein sequence ID" value="CAI5734602.1"/>
    <property type="molecule type" value="Genomic_DNA"/>
</dbReference>
<evidence type="ECO:0000259" key="10">
    <source>
        <dbReference type="Pfam" id="PF04104"/>
    </source>
</evidence>
<evidence type="ECO:0000256" key="5">
    <source>
        <dbReference type="ARBA" id="ARBA00022705"/>
    </source>
</evidence>
<evidence type="ECO:0000256" key="1">
    <source>
        <dbReference type="ARBA" id="ARBA00001966"/>
    </source>
</evidence>
<proteinExistence type="inferred from homology"/>
<keyword evidence="7" id="KW-0408">Iron</keyword>
<evidence type="ECO:0000256" key="8">
    <source>
        <dbReference type="ARBA" id="ARBA00023014"/>
    </source>
</evidence>
<evidence type="ECO:0000256" key="9">
    <source>
        <dbReference type="ARBA" id="ARBA00023125"/>
    </source>
</evidence>
<dbReference type="AlphaFoldDB" id="A0AAV0UCQ1"/>
<dbReference type="InterPro" id="IPR058560">
    <property type="entry name" value="DNA_primase_C"/>
</dbReference>
<keyword evidence="3" id="KW-0004">4Fe-4S</keyword>
<dbReference type="Proteomes" id="UP001162031">
    <property type="component" value="Unassembled WGS sequence"/>
</dbReference>
<evidence type="ECO:0000313" key="11">
    <source>
        <dbReference type="EMBL" id="CAI5734602.1"/>
    </source>
</evidence>
<dbReference type="GO" id="GO:0051539">
    <property type="term" value="F:4 iron, 4 sulfur cluster binding"/>
    <property type="evidence" value="ECO:0007669"/>
    <property type="project" value="UniProtKB-KW"/>
</dbReference>
<name>A0AAV0UCQ1_HYABA</name>
<accession>A0AAV0UCQ1</accession>
<evidence type="ECO:0000313" key="12">
    <source>
        <dbReference type="Proteomes" id="UP001162031"/>
    </source>
</evidence>
<protein>
    <recommendedName>
        <fullName evidence="10">DNA primase large subunit C-terminal domain-containing protein</fullName>
    </recommendedName>
</protein>
<evidence type="ECO:0000256" key="2">
    <source>
        <dbReference type="ARBA" id="ARBA00010564"/>
    </source>
</evidence>
<dbReference type="CDD" id="cd07322">
    <property type="entry name" value="PriL_PriS_Eukaryotic"/>
    <property type="match status" value="1"/>
</dbReference>
<reference evidence="11" key="1">
    <citation type="submission" date="2022-12" db="EMBL/GenBank/DDBJ databases">
        <authorList>
            <person name="Webb A."/>
        </authorList>
    </citation>
    <scope>NUCLEOTIDE SEQUENCE</scope>
    <source>
        <strain evidence="11">Hp1</strain>
    </source>
</reference>
<dbReference type="Pfam" id="PF04104">
    <property type="entry name" value="DNA_primase_lrg"/>
    <property type="match status" value="1"/>
</dbReference>
<feature type="domain" description="DNA primase large subunit C-terminal" evidence="10">
    <location>
        <begin position="242"/>
        <end position="432"/>
    </location>
</feature>
<comment type="caution">
    <text evidence="11">The sequence shown here is derived from an EMBL/GenBank/DDBJ whole genome shotgun (WGS) entry which is preliminary data.</text>
</comment>
<evidence type="ECO:0000256" key="4">
    <source>
        <dbReference type="ARBA" id="ARBA00022515"/>
    </source>
</evidence>
<keyword evidence="8" id="KW-0411">Iron-sulfur</keyword>
<keyword evidence="5" id="KW-0235">DNA replication</keyword>
<evidence type="ECO:0000256" key="3">
    <source>
        <dbReference type="ARBA" id="ARBA00022485"/>
    </source>
</evidence>
<dbReference type="PANTHER" id="PTHR10537">
    <property type="entry name" value="DNA PRIMASE LARGE SUBUNIT"/>
    <property type="match status" value="1"/>
</dbReference>
<evidence type="ECO:0000256" key="6">
    <source>
        <dbReference type="ARBA" id="ARBA00022723"/>
    </source>
</evidence>
<sequence>MSSAPYQYALSFYSAAPQQRVALDDFEKLGHKRVQLLSQLKYIRWGVRSTVKAEGPPVDSQLQDFPPHSTADQLSHYALRLAFCRDSSGWDWLVAAEAKLLAVRLEKLPPYAAVGLLSREGIRYELLNADDLKLDVTQRGVYRVPFTDAPTLVRCREVVLHDGFCFVPLGKMKAVAIHCFRRSMQRQLRDLQCTIPAQPLELERLVPMLDAFVATAHALNGSATAAYPRAAAHKLDAATVDQAAERHFPLCMKQLHRKLREHHHLKYDGRVQYRLFLKGAGFSVDECIAFFRSEFLQTIPAVKFDKEYTYHIRHSYGLEGSRKDYAPLDCERIIAGSAPGHGQYHGCPFKHWSPAALQTELRRQGLPRHTSTAIAEQAAAGHCQRACRALFEATHPASALCTQCTEPNGRQVANAAKVRTSRAEFMRHPNAYLAASMATLE</sequence>
<evidence type="ECO:0000256" key="7">
    <source>
        <dbReference type="ARBA" id="ARBA00023004"/>
    </source>
</evidence>
<comment type="cofactor">
    <cofactor evidence="1">
        <name>[4Fe-4S] cluster</name>
        <dbReference type="ChEBI" id="CHEBI:49883"/>
    </cofactor>
</comment>
<keyword evidence="12" id="KW-1185">Reference proteome</keyword>
<dbReference type="GO" id="GO:0046872">
    <property type="term" value="F:metal ion binding"/>
    <property type="evidence" value="ECO:0007669"/>
    <property type="project" value="UniProtKB-KW"/>
</dbReference>
<dbReference type="InterPro" id="IPR016558">
    <property type="entry name" value="DNA_primase_lsu_euk"/>
</dbReference>
<dbReference type="Pfam" id="PF26466">
    <property type="entry name" value="DNA_primase_lrg_N"/>
    <property type="match status" value="1"/>
</dbReference>
<organism evidence="11 12">
    <name type="scientific">Hyaloperonospora brassicae</name>
    <name type="common">Brassica downy mildew</name>
    <name type="synonym">Peronospora brassicae</name>
    <dbReference type="NCBI Taxonomy" id="162125"/>
    <lineage>
        <taxon>Eukaryota</taxon>
        <taxon>Sar</taxon>
        <taxon>Stramenopiles</taxon>
        <taxon>Oomycota</taxon>
        <taxon>Peronosporomycetes</taxon>
        <taxon>Peronosporales</taxon>
        <taxon>Peronosporaceae</taxon>
        <taxon>Hyaloperonospora</taxon>
    </lineage>
</organism>
<keyword evidence="4" id="KW-0639">Primosome</keyword>
<gene>
    <name evidence="11" type="ORF">HBR001_LOCUS6216</name>
</gene>
<keyword evidence="9" id="KW-0238">DNA-binding</keyword>
<keyword evidence="6" id="KW-0479">Metal-binding</keyword>
<comment type="similarity">
    <text evidence="2">Belongs to the eukaryotic-type primase large subunit family.</text>
</comment>
<dbReference type="Gene3D" id="1.20.930.80">
    <property type="match status" value="1"/>
</dbReference>
<dbReference type="GO" id="GO:0005658">
    <property type="term" value="C:alpha DNA polymerase:primase complex"/>
    <property type="evidence" value="ECO:0007669"/>
    <property type="project" value="UniProtKB-ARBA"/>
</dbReference>
<dbReference type="GO" id="GO:0006270">
    <property type="term" value="P:DNA replication initiation"/>
    <property type="evidence" value="ECO:0007669"/>
    <property type="project" value="TreeGrafter"/>
</dbReference>
<dbReference type="PANTHER" id="PTHR10537:SF3">
    <property type="entry name" value="DNA PRIMASE LARGE SUBUNIT"/>
    <property type="match status" value="1"/>
</dbReference>
<dbReference type="GO" id="GO:0003677">
    <property type="term" value="F:DNA binding"/>
    <property type="evidence" value="ECO:0007669"/>
    <property type="project" value="UniProtKB-KW"/>
</dbReference>
<dbReference type="GO" id="GO:0006269">
    <property type="term" value="P:DNA replication, synthesis of primer"/>
    <property type="evidence" value="ECO:0007669"/>
    <property type="project" value="UniProtKB-KW"/>
</dbReference>